<evidence type="ECO:0000256" key="1">
    <source>
        <dbReference type="SAM" id="SignalP"/>
    </source>
</evidence>
<dbReference type="AlphaFoldDB" id="A0A0F6A920"/>
<dbReference type="Proteomes" id="UP000033434">
    <property type="component" value="Unassembled WGS sequence"/>
</dbReference>
<comment type="caution">
    <text evidence="2">The sequence shown here is derived from an EMBL/GenBank/DDBJ whole genome shotgun (WGS) entry which is preliminary data.</text>
</comment>
<dbReference type="PATRIC" id="fig|1129367.4.peg.3310"/>
<sequence>MKKAFINSVIFTLLVFFINLNAHADDYITCHSCSSITSMQSKARAYIFDRTNGDGMSSAYTIHLVSVPHGLAGSFYVTSRPQLDRFGELETIVTASRSSTPQSLIDQAKRAQSYMHLAKKTRVPISSGYRSAWELAQNSSSRDRFDDWAAQNDSLKYWSAQLISIFGGLFYDPVAGIELLFEFEDGSQLIMKAATLRSGTKLRLSYTRHSAIDSDGNRIPDAGSSIEGTYQFSSQYKLEQYIQKAAEYGIRLRVIQTGVRGRVIITPIDRT</sequence>
<keyword evidence="1" id="KW-0732">Signal</keyword>
<name>A0A0F6A920_9GAMM</name>
<reference evidence="2 3" key="1">
    <citation type="journal article" date="2015" name="BMC Genomics">
        <title>Genome mining reveals unlocked bioactive potential of marine Gram-negative bacteria.</title>
        <authorList>
            <person name="Machado H."/>
            <person name="Sonnenschein E.C."/>
            <person name="Melchiorsen J."/>
            <person name="Gram L."/>
        </authorList>
    </citation>
    <scope>NUCLEOTIDE SEQUENCE [LARGE SCALE GENOMIC DNA]</scope>
    <source>
        <strain evidence="2 3">S4054</strain>
    </source>
</reference>
<proteinExistence type="predicted"/>
<dbReference type="RefSeq" id="WP_046356840.1">
    <property type="nucleotide sequence ID" value="NZ_AUXW01000157.1"/>
</dbReference>
<accession>A0A0F6A920</accession>
<gene>
    <name evidence="2" type="ORF">N479_16660</name>
</gene>
<evidence type="ECO:0000313" key="2">
    <source>
        <dbReference type="EMBL" id="KKE82685.1"/>
    </source>
</evidence>
<feature type="chain" id="PRO_5002499511" evidence="1">
    <location>
        <begin position="25"/>
        <end position="271"/>
    </location>
</feature>
<organism evidence="2 3">
    <name type="scientific">Pseudoalteromonas luteoviolacea S4054</name>
    <dbReference type="NCBI Taxonomy" id="1129367"/>
    <lineage>
        <taxon>Bacteria</taxon>
        <taxon>Pseudomonadati</taxon>
        <taxon>Pseudomonadota</taxon>
        <taxon>Gammaproteobacteria</taxon>
        <taxon>Alteromonadales</taxon>
        <taxon>Pseudoalteromonadaceae</taxon>
        <taxon>Pseudoalteromonas</taxon>
    </lineage>
</organism>
<feature type="signal peptide" evidence="1">
    <location>
        <begin position="1"/>
        <end position="24"/>
    </location>
</feature>
<protein>
    <submittedName>
        <fullName evidence="2">Uncharacterized protein</fullName>
    </submittedName>
</protein>
<evidence type="ECO:0000313" key="3">
    <source>
        <dbReference type="Proteomes" id="UP000033434"/>
    </source>
</evidence>
<dbReference type="EMBL" id="AUXW01000157">
    <property type="protein sequence ID" value="KKE82685.1"/>
    <property type="molecule type" value="Genomic_DNA"/>
</dbReference>